<name>A0A6J4MYA9_9ACTN</name>
<feature type="compositionally biased region" description="Basic residues" evidence="1">
    <location>
        <begin position="151"/>
        <end position="175"/>
    </location>
</feature>
<feature type="compositionally biased region" description="Low complexity" evidence="1">
    <location>
        <begin position="195"/>
        <end position="204"/>
    </location>
</feature>
<feature type="compositionally biased region" description="Basic residues" evidence="1">
    <location>
        <begin position="1"/>
        <end position="13"/>
    </location>
</feature>
<evidence type="ECO:0000256" key="1">
    <source>
        <dbReference type="SAM" id="MobiDB-lite"/>
    </source>
</evidence>
<protein>
    <submittedName>
        <fullName evidence="2">Threonine dehydrogenase and related Zn-dependent dehydrogenases</fullName>
    </submittedName>
</protein>
<feature type="non-terminal residue" evidence="2">
    <location>
        <position position="1"/>
    </location>
</feature>
<feature type="compositionally biased region" description="Basic residues" evidence="1">
    <location>
        <begin position="223"/>
        <end position="240"/>
    </location>
</feature>
<accession>A0A6J4MYA9</accession>
<feature type="region of interest" description="Disordered" evidence="1">
    <location>
        <begin position="109"/>
        <end position="338"/>
    </location>
</feature>
<feature type="compositionally biased region" description="Basic residues" evidence="1">
    <location>
        <begin position="259"/>
        <end position="268"/>
    </location>
</feature>
<sequence length="338" mass="37957">ASHHDPRARRHPLRGGSRSPDRGADGRDRQGRRRLHLRLGPVALPGAQRHRPGIHDRPRVRGRRGGGRVGRARHPDRRLRHRPVRPLRQHLCPLPGRRPLGVRRAGLHRERAGGVLAGHAGRRQPGRDRRDAGRRPHPVAAHALRRDGHRLARRRRCRRTARRHRGRRGRRRGRSVRGAGGRPARRRARDRDVAPRAAPGARPPVRGHRHRRRAWQGGGGAGRRAHRRGRRGRRPGVRGHRPGDEDRVRGGPARVDRRFRGRAPRRGAPRPPDVPAQRRARRRHGAGAPLPARAARPGHLRHHRAGPRLRPHAADGAVARGLPRHGRASRDQGAAPAV</sequence>
<dbReference type="EMBL" id="CADCUM010000035">
    <property type="protein sequence ID" value="CAA9372509.1"/>
    <property type="molecule type" value="Genomic_DNA"/>
</dbReference>
<reference evidence="2" key="1">
    <citation type="submission" date="2020-02" db="EMBL/GenBank/DDBJ databases">
        <authorList>
            <person name="Meier V. D."/>
        </authorList>
    </citation>
    <scope>NUCLEOTIDE SEQUENCE</scope>
    <source>
        <strain evidence="2">AVDCRST_MAG32</strain>
    </source>
</reference>
<feature type="compositionally biased region" description="Low complexity" evidence="1">
    <location>
        <begin position="286"/>
        <end position="295"/>
    </location>
</feature>
<feature type="compositionally biased region" description="Basic residues" evidence="1">
    <location>
        <begin position="296"/>
        <end position="311"/>
    </location>
</feature>
<gene>
    <name evidence="2" type="ORF">AVDCRST_MAG32-834</name>
</gene>
<feature type="compositionally biased region" description="Basic residues" evidence="1">
    <location>
        <begin position="205"/>
        <end position="214"/>
    </location>
</feature>
<feature type="compositionally biased region" description="Basic and acidic residues" evidence="1">
    <location>
        <begin position="125"/>
        <end position="134"/>
    </location>
</feature>
<evidence type="ECO:0000313" key="2">
    <source>
        <dbReference type="EMBL" id="CAA9372509.1"/>
    </source>
</evidence>
<feature type="compositionally biased region" description="Basic residues" evidence="1">
    <location>
        <begin position="60"/>
        <end position="80"/>
    </location>
</feature>
<feature type="compositionally biased region" description="Basic and acidic residues" evidence="1">
    <location>
        <begin position="19"/>
        <end position="29"/>
    </location>
</feature>
<dbReference type="AlphaFoldDB" id="A0A6J4MYA9"/>
<proteinExistence type="predicted"/>
<feature type="region of interest" description="Disordered" evidence="1">
    <location>
        <begin position="1"/>
        <end position="80"/>
    </location>
</feature>
<feature type="compositionally biased region" description="Basic and acidic residues" evidence="1">
    <location>
        <begin position="241"/>
        <end position="258"/>
    </location>
</feature>
<feature type="non-terminal residue" evidence="2">
    <location>
        <position position="338"/>
    </location>
</feature>
<organism evidence="2">
    <name type="scientific">uncultured Nocardioides sp</name>
    <dbReference type="NCBI Taxonomy" id="198441"/>
    <lineage>
        <taxon>Bacteria</taxon>
        <taxon>Bacillati</taxon>
        <taxon>Actinomycetota</taxon>
        <taxon>Actinomycetes</taxon>
        <taxon>Propionibacteriales</taxon>
        <taxon>Nocardioidaceae</taxon>
        <taxon>Nocardioides</taxon>
        <taxon>environmental samples</taxon>
    </lineage>
</organism>